<feature type="chain" id="PRO_5019717281" evidence="1">
    <location>
        <begin position="23"/>
        <end position="152"/>
    </location>
</feature>
<keyword evidence="1" id="KW-0732">Signal</keyword>
<reference evidence="2 3" key="1">
    <citation type="submission" date="2018-10" db="EMBL/GenBank/DDBJ databases">
        <title>Genomic Encyclopedia of Archaeal and Bacterial Type Strains, Phase II (KMG-II): from individual species to whole genera.</title>
        <authorList>
            <person name="Goeker M."/>
        </authorList>
    </citation>
    <scope>NUCLEOTIDE SEQUENCE [LARGE SCALE GENOMIC DNA]</scope>
    <source>
        <strain evidence="2 3">DSM 18602</strain>
    </source>
</reference>
<sequence>MRAYRIIFIIASCFFFFDAAYAQQTKEKKIEIAMLKFLYNQKELTNPQDTVPSNLDVMYHRPILINKAPAKPGTIYVFGSYSPHGKRFIGLADQTAMNLLEAKDLPTDLQTILAFFKRNKINSLQGYKCLNVIADTYLYNEKRNFRPIPEEK</sequence>
<evidence type="ECO:0000256" key="1">
    <source>
        <dbReference type="SAM" id="SignalP"/>
    </source>
</evidence>
<protein>
    <submittedName>
        <fullName evidence="2">Uncharacterized protein</fullName>
    </submittedName>
</protein>
<dbReference type="AlphaFoldDB" id="A0A495J3C2"/>
<dbReference type="EMBL" id="RBKU01000001">
    <property type="protein sequence ID" value="RKR82854.1"/>
    <property type="molecule type" value="Genomic_DNA"/>
</dbReference>
<keyword evidence="3" id="KW-1185">Reference proteome</keyword>
<organism evidence="2 3">
    <name type="scientific">Mucilaginibacter gracilis</name>
    <dbReference type="NCBI Taxonomy" id="423350"/>
    <lineage>
        <taxon>Bacteria</taxon>
        <taxon>Pseudomonadati</taxon>
        <taxon>Bacteroidota</taxon>
        <taxon>Sphingobacteriia</taxon>
        <taxon>Sphingobacteriales</taxon>
        <taxon>Sphingobacteriaceae</taxon>
        <taxon>Mucilaginibacter</taxon>
    </lineage>
</organism>
<name>A0A495J3C2_9SPHI</name>
<proteinExistence type="predicted"/>
<evidence type="ECO:0000313" key="2">
    <source>
        <dbReference type="EMBL" id="RKR82854.1"/>
    </source>
</evidence>
<dbReference type="RefSeq" id="WP_121198413.1">
    <property type="nucleotide sequence ID" value="NZ_RBKU01000001.1"/>
</dbReference>
<dbReference type="Proteomes" id="UP000268007">
    <property type="component" value="Unassembled WGS sequence"/>
</dbReference>
<gene>
    <name evidence="2" type="ORF">BDD43_3045</name>
</gene>
<evidence type="ECO:0000313" key="3">
    <source>
        <dbReference type="Proteomes" id="UP000268007"/>
    </source>
</evidence>
<comment type="caution">
    <text evidence="2">The sequence shown here is derived from an EMBL/GenBank/DDBJ whole genome shotgun (WGS) entry which is preliminary data.</text>
</comment>
<feature type="signal peptide" evidence="1">
    <location>
        <begin position="1"/>
        <end position="22"/>
    </location>
</feature>
<dbReference type="OrthoDB" id="797619at2"/>
<accession>A0A495J3C2</accession>